<dbReference type="AlphaFoldDB" id="A0AA49Q535"/>
<dbReference type="CDD" id="cd14014">
    <property type="entry name" value="STKc_PknB_like"/>
    <property type="match status" value="1"/>
</dbReference>
<dbReference type="SMART" id="SM00220">
    <property type="entry name" value="S_TKc"/>
    <property type="match status" value="1"/>
</dbReference>
<evidence type="ECO:0000313" key="10">
    <source>
        <dbReference type="EMBL" id="WKW15399.1"/>
    </source>
</evidence>
<evidence type="ECO:0000313" key="9">
    <source>
        <dbReference type="EMBL" id="WKW12492.1"/>
    </source>
</evidence>
<dbReference type="InterPro" id="IPR011009">
    <property type="entry name" value="Kinase-like_dom_sf"/>
</dbReference>
<dbReference type="SUPFAM" id="SSF56112">
    <property type="entry name" value="Protein kinase-like (PK-like)"/>
    <property type="match status" value="1"/>
</dbReference>
<evidence type="ECO:0000256" key="4">
    <source>
        <dbReference type="ARBA" id="ARBA00022840"/>
    </source>
</evidence>
<evidence type="ECO:0000313" key="11">
    <source>
        <dbReference type="Proteomes" id="UP001229955"/>
    </source>
</evidence>
<keyword evidence="2 5" id="KW-0547">Nucleotide-binding</keyword>
<accession>A0AA49Q535</accession>
<dbReference type="RefSeq" id="WP_367885370.1">
    <property type="nucleotide sequence ID" value="NZ_CP130612.1"/>
</dbReference>
<dbReference type="EMBL" id="CP130612">
    <property type="protein sequence ID" value="WKW12492.1"/>
    <property type="molecule type" value="Genomic_DNA"/>
</dbReference>
<dbReference type="PANTHER" id="PTHR43289">
    <property type="entry name" value="MITOGEN-ACTIVATED PROTEIN KINASE KINASE KINASE 20-RELATED"/>
    <property type="match status" value="1"/>
</dbReference>
<keyword evidence="1" id="KW-0808">Transferase</keyword>
<evidence type="ECO:0000256" key="5">
    <source>
        <dbReference type="PROSITE-ProRule" id="PRU10141"/>
    </source>
</evidence>
<protein>
    <submittedName>
        <fullName evidence="9">Serine/threonine-protein kinase</fullName>
    </submittedName>
</protein>
<keyword evidence="3 9" id="KW-0418">Kinase</keyword>
<dbReference type="PROSITE" id="PS00107">
    <property type="entry name" value="PROTEIN_KINASE_ATP"/>
    <property type="match status" value="1"/>
</dbReference>
<dbReference type="PROSITE" id="PS50011">
    <property type="entry name" value="PROTEIN_KINASE_DOM"/>
    <property type="match status" value="1"/>
</dbReference>
<keyword evidence="7" id="KW-0812">Transmembrane</keyword>
<dbReference type="PROSITE" id="PS00108">
    <property type="entry name" value="PROTEIN_KINASE_ST"/>
    <property type="match status" value="1"/>
</dbReference>
<organism evidence="9">
    <name type="scientific">Pseudogemmatithrix spongiicola</name>
    <dbReference type="NCBI Taxonomy" id="3062599"/>
    <lineage>
        <taxon>Bacteria</taxon>
        <taxon>Pseudomonadati</taxon>
        <taxon>Gemmatimonadota</taxon>
        <taxon>Gemmatimonadia</taxon>
        <taxon>Gemmatimonadales</taxon>
        <taxon>Gemmatimonadaceae</taxon>
        <taxon>Pseudogemmatithrix</taxon>
    </lineage>
</organism>
<evidence type="ECO:0000256" key="7">
    <source>
        <dbReference type="SAM" id="Phobius"/>
    </source>
</evidence>
<keyword evidence="11" id="KW-1185">Reference proteome</keyword>
<sequence length="603" mass="62879">MSQPNTSALFERLRSATLGRYDIYAELGQGGMATVFLALDLALDRKVAIKVLDPALATSAENVERFRREARVAASLNHPNIIGIYAVGDDPELAYFVMKYVEGRALDSVVRETGRQSVAFVRSVVAAAGRALHYAHTRGVVHRDVKPANFMLDTDGWLIVTDFGIAKRDDTHGLTLTGSIIGTPYYMSPEQFNGGSVTPAADQYALGVVAFELLTGQQPFAGDTIGEVMKGHLLDPIPSVRTLRPDVPEHIDAAITRMLAKEPGDRFPTLEAAVEAFGQVSSTLEQEVRTQIVHLAQSGAMRQPQLSVPLTPAVRGNTRGAAGAGGLAAASGAAAFGAAASGAAASGGASGQLAQTPPGAATAPHPRRTMFLVALALIVGGIAATALLRPDLVNRWRKQLAGARGDAADTATFIRNQSGQSAPEDTLALPTNAERGVQATRDSLEQSAAQAARDSITRADSMRKAASDPRLATKAQGAAASGAASANVPTAREGASPATANQRGAGANAPRDTAVRAPREPQTIPGSMVYGKIYVGSNCRGAAVVVANAPPRRIPPGTTVALEVLAGETRFVVGTVAGARWDTTFTVVAGSNHRLGMRPLRCR</sequence>
<keyword evidence="4 5" id="KW-0067">ATP-binding</keyword>
<dbReference type="Proteomes" id="UP001229955">
    <property type="component" value="Chromosome"/>
</dbReference>
<feature type="region of interest" description="Disordered" evidence="6">
    <location>
        <begin position="438"/>
        <end position="523"/>
    </location>
</feature>
<dbReference type="InterPro" id="IPR008271">
    <property type="entry name" value="Ser/Thr_kinase_AS"/>
</dbReference>
<dbReference type="Gene3D" id="3.30.200.20">
    <property type="entry name" value="Phosphorylase Kinase, domain 1"/>
    <property type="match status" value="1"/>
</dbReference>
<reference evidence="9" key="1">
    <citation type="submission" date="2023-07" db="EMBL/GenBank/DDBJ databases">
        <authorList>
            <person name="Haufschild T."/>
            <person name="Kallscheuer N."/>
            <person name="Hammer J."/>
            <person name="Kohn T."/>
            <person name="Kabuu M."/>
            <person name="Jogler M."/>
            <person name="Wohfarth N."/>
            <person name="Heuer A."/>
            <person name="Rohde M."/>
            <person name="van Teeseling M.C.F."/>
            <person name="Jogler C."/>
        </authorList>
    </citation>
    <scope>NUCLEOTIDE SEQUENCE</scope>
    <source>
        <strain evidence="9">Strain 138</strain>
        <strain evidence="10">Strain 318</strain>
    </source>
</reference>
<feature type="transmembrane region" description="Helical" evidence="7">
    <location>
        <begin position="370"/>
        <end position="388"/>
    </location>
</feature>
<accession>A0AA49K0E9</accession>
<dbReference type="InterPro" id="IPR000719">
    <property type="entry name" value="Prot_kinase_dom"/>
</dbReference>
<dbReference type="PANTHER" id="PTHR43289:SF6">
    <property type="entry name" value="SERINE_THREONINE-PROTEIN KINASE NEKL-3"/>
    <property type="match status" value="1"/>
</dbReference>
<feature type="compositionally biased region" description="Low complexity" evidence="6">
    <location>
        <begin position="475"/>
        <end position="486"/>
    </location>
</feature>
<name>A0AA49Q535_9BACT</name>
<evidence type="ECO:0000256" key="3">
    <source>
        <dbReference type="ARBA" id="ARBA00022777"/>
    </source>
</evidence>
<dbReference type="InterPro" id="IPR017441">
    <property type="entry name" value="Protein_kinase_ATP_BS"/>
</dbReference>
<keyword evidence="7" id="KW-1133">Transmembrane helix</keyword>
<gene>
    <name evidence="9" type="ORF">Strain138_001785</name>
    <name evidence="10" type="ORF">Strain318_001784</name>
</gene>
<proteinExistence type="predicted"/>
<dbReference type="GO" id="GO:0005524">
    <property type="term" value="F:ATP binding"/>
    <property type="evidence" value="ECO:0007669"/>
    <property type="project" value="UniProtKB-UniRule"/>
</dbReference>
<evidence type="ECO:0000256" key="2">
    <source>
        <dbReference type="ARBA" id="ARBA00022741"/>
    </source>
</evidence>
<dbReference type="Pfam" id="PF00069">
    <property type="entry name" value="Pkinase"/>
    <property type="match status" value="1"/>
</dbReference>
<feature type="binding site" evidence="5">
    <location>
        <position position="50"/>
    </location>
    <ligand>
        <name>ATP</name>
        <dbReference type="ChEBI" id="CHEBI:30616"/>
    </ligand>
</feature>
<feature type="compositionally biased region" description="Basic and acidic residues" evidence="6">
    <location>
        <begin position="455"/>
        <end position="467"/>
    </location>
</feature>
<evidence type="ECO:0000256" key="1">
    <source>
        <dbReference type="ARBA" id="ARBA00022679"/>
    </source>
</evidence>
<keyword evidence="7" id="KW-0472">Membrane</keyword>
<dbReference type="EMBL" id="CP130613">
    <property type="protein sequence ID" value="WKW15399.1"/>
    <property type="molecule type" value="Genomic_DNA"/>
</dbReference>
<evidence type="ECO:0000259" key="8">
    <source>
        <dbReference type="PROSITE" id="PS50011"/>
    </source>
</evidence>
<dbReference type="GO" id="GO:0004674">
    <property type="term" value="F:protein serine/threonine kinase activity"/>
    <property type="evidence" value="ECO:0007669"/>
    <property type="project" value="TreeGrafter"/>
</dbReference>
<dbReference type="KEGG" id="pspc:Strain318_001784"/>
<evidence type="ECO:0000256" key="6">
    <source>
        <dbReference type="SAM" id="MobiDB-lite"/>
    </source>
</evidence>
<feature type="domain" description="Protein kinase" evidence="8">
    <location>
        <begin position="21"/>
        <end position="278"/>
    </location>
</feature>
<dbReference type="Gene3D" id="1.10.510.10">
    <property type="entry name" value="Transferase(Phosphotransferase) domain 1"/>
    <property type="match status" value="1"/>
</dbReference>